<dbReference type="AlphaFoldDB" id="A0A314L299"/>
<evidence type="ECO:0000256" key="2">
    <source>
        <dbReference type="ARBA" id="ARBA00022771"/>
    </source>
</evidence>
<dbReference type="SMR" id="A0A314L299"/>
<proteinExistence type="predicted"/>
<dbReference type="KEGG" id="nau:109242967"/>
<feature type="transmembrane region" description="Helical" evidence="4">
    <location>
        <begin position="135"/>
        <end position="153"/>
    </location>
</feature>
<accession>A0A314L299</accession>
<keyword evidence="1" id="KW-0479">Metal-binding</keyword>
<name>A0A314L299_NICAT</name>
<dbReference type="Proteomes" id="UP000187609">
    <property type="component" value="Unassembled WGS sequence"/>
</dbReference>
<evidence type="ECO:0000313" key="6">
    <source>
        <dbReference type="EMBL" id="OIT35740.1"/>
    </source>
</evidence>
<organism evidence="6 7">
    <name type="scientific">Nicotiana attenuata</name>
    <name type="common">Coyote tobacco</name>
    <dbReference type="NCBI Taxonomy" id="49451"/>
    <lineage>
        <taxon>Eukaryota</taxon>
        <taxon>Viridiplantae</taxon>
        <taxon>Streptophyta</taxon>
        <taxon>Embryophyta</taxon>
        <taxon>Tracheophyta</taxon>
        <taxon>Spermatophyta</taxon>
        <taxon>Magnoliopsida</taxon>
        <taxon>eudicotyledons</taxon>
        <taxon>Gunneridae</taxon>
        <taxon>Pentapetalae</taxon>
        <taxon>asterids</taxon>
        <taxon>lamiids</taxon>
        <taxon>Solanales</taxon>
        <taxon>Solanaceae</taxon>
        <taxon>Nicotianoideae</taxon>
        <taxon>Nicotianeae</taxon>
        <taxon>Nicotiana</taxon>
    </lineage>
</organism>
<evidence type="ECO:0000256" key="1">
    <source>
        <dbReference type="ARBA" id="ARBA00022723"/>
    </source>
</evidence>
<evidence type="ECO:0000313" key="7">
    <source>
        <dbReference type="Proteomes" id="UP000187609"/>
    </source>
</evidence>
<gene>
    <name evidence="6" type="ORF">A4A49_03285</name>
</gene>
<evidence type="ECO:0000259" key="5">
    <source>
        <dbReference type="Pfam" id="PF06839"/>
    </source>
</evidence>
<reference evidence="6" key="1">
    <citation type="submission" date="2016-11" db="EMBL/GenBank/DDBJ databases">
        <title>The genome of Nicotiana attenuata.</title>
        <authorList>
            <person name="Xu S."/>
            <person name="Brockmoeller T."/>
            <person name="Gaquerel E."/>
            <person name="Navarro A."/>
            <person name="Kuhl H."/>
            <person name="Gase K."/>
            <person name="Ling Z."/>
            <person name="Zhou W."/>
            <person name="Kreitzer C."/>
            <person name="Stanke M."/>
            <person name="Tang H."/>
            <person name="Lyons E."/>
            <person name="Pandey P."/>
            <person name="Pandey S.P."/>
            <person name="Timmermann B."/>
            <person name="Baldwin I.T."/>
        </authorList>
    </citation>
    <scope>NUCLEOTIDE SEQUENCE [LARGE SCALE GENOMIC DNA]</scope>
    <source>
        <strain evidence="6">UT</strain>
    </source>
</reference>
<dbReference type="EMBL" id="MJEQ01000517">
    <property type="protein sequence ID" value="OIT35740.1"/>
    <property type="molecule type" value="Genomic_DNA"/>
</dbReference>
<keyword evidence="4" id="KW-0472">Membrane</keyword>
<keyword evidence="3" id="KW-0862">Zinc</keyword>
<evidence type="ECO:0000256" key="3">
    <source>
        <dbReference type="ARBA" id="ARBA00022833"/>
    </source>
</evidence>
<keyword evidence="4" id="KW-0812">Transmembrane</keyword>
<evidence type="ECO:0000256" key="4">
    <source>
        <dbReference type="SAM" id="Phobius"/>
    </source>
</evidence>
<comment type="caution">
    <text evidence="6">The sequence shown here is derived from an EMBL/GenBank/DDBJ whole genome shotgun (WGS) entry which is preliminary data.</text>
</comment>
<feature type="domain" description="GRF-type" evidence="5">
    <location>
        <begin position="17"/>
        <end position="55"/>
    </location>
</feature>
<protein>
    <recommendedName>
        <fullName evidence="5">GRF-type domain-containing protein</fullName>
    </recommendedName>
</protein>
<dbReference type="Gramene" id="OIT35740">
    <property type="protein sequence ID" value="OIT35740"/>
    <property type="gene ID" value="A4A49_03285"/>
</dbReference>
<dbReference type="Pfam" id="PF06839">
    <property type="entry name" value="Zn_ribbon_GRF"/>
    <property type="match status" value="1"/>
</dbReference>
<dbReference type="OrthoDB" id="10294980at2759"/>
<keyword evidence="2" id="KW-0863">Zinc-finger</keyword>
<dbReference type="InterPro" id="IPR010666">
    <property type="entry name" value="Znf_GRF"/>
</dbReference>
<dbReference type="GO" id="GO:0008270">
    <property type="term" value="F:zinc ion binding"/>
    <property type="evidence" value="ECO:0007669"/>
    <property type="project" value="UniProtKB-KW"/>
</dbReference>
<sequence length="154" mass="17881">MSGCSSVLTGLRKKFYCGKAASNFVAWTPLNDGRRFSKCSMPEEKKCSYWEWEDDELSPRIIELICKLKKDKDSLRHEKNILRRRMVDLENYVAEGIEKVKENDDLKKKVADLENLLAVDVGLIQKLKDKVFKQWIVIGISWCCFVGLISSWIM</sequence>
<dbReference type="PANTHER" id="PTHR33248">
    <property type="entry name" value="ZINC ION-BINDING PROTEIN"/>
    <property type="match status" value="1"/>
</dbReference>
<keyword evidence="7" id="KW-1185">Reference proteome</keyword>
<keyword evidence="4" id="KW-1133">Transmembrane helix</keyword>